<name>A0A2P5X0F5_GOSBA</name>
<evidence type="ECO:0000256" key="7">
    <source>
        <dbReference type="SAM" id="Phobius"/>
    </source>
</evidence>
<evidence type="ECO:0000256" key="1">
    <source>
        <dbReference type="ARBA" id="ARBA00004370"/>
    </source>
</evidence>
<proteinExistence type="predicted"/>
<protein>
    <recommendedName>
        <fullName evidence="8">Amino acid transporter transmembrane domain-containing protein</fullName>
    </recommendedName>
</protein>
<evidence type="ECO:0000256" key="6">
    <source>
        <dbReference type="ARBA" id="ARBA00023136"/>
    </source>
</evidence>
<keyword evidence="5 7" id="KW-1133">Transmembrane helix</keyword>
<dbReference type="GO" id="GO:0006865">
    <property type="term" value="P:amino acid transport"/>
    <property type="evidence" value="ECO:0007669"/>
    <property type="project" value="UniProtKB-KW"/>
</dbReference>
<keyword evidence="6 7" id="KW-0472">Membrane</keyword>
<gene>
    <name evidence="9" type="ORF">GOBAR_AA23870</name>
</gene>
<dbReference type="OrthoDB" id="40134at2759"/>
<evidence type="ECO:0000313" key="9">
    <source>
        <dbReference type="EMBL" id="PPR96807.1"/>
    </source>
</evidence>
<dbReference type="EMBL" id="KZ665982">
    <property type="protein sequence ID" value="PPR96807.1"/>
    <property type="molecule type" value="Genomic_DNA"/>
</dbReference>
<feature type="transmembrane region" description="Helical" evidence="7">
    <location>
        <begin position="221"/>
        <end position="239"/>
    </location>
</feature>
<dbReference type="InterPro" id="IPR013057">
    <property type="entry name" value="AA_transpt_TM"/>
</dbReference>
<keyword evidence="3 7" id="KW-0812">Transmembrane</keyword>
<feature type="transmembrane region" description="Helical" evidence="7">
    <location>
        <begin position="422"/>
        <end position="446"/>
    </location>
</feature>
<evidence type="ECO:0000256" key="5">
    <source>
        <dbReference type="ARBA" id="ARBA00022989"/>
    </source>
</evidence>
<feature type="transmembrane region" description="Helical" evidence="7">
    <location>
        <begin position="286"/>
        <end position="305"/>
    </location>
</feature>
<dbReference type="GO" id="GO:0016020">
    <property type="term" value="C:membrane"/>
    <property type="evidence" value="ECO:0007669"/>
    <property type="project" value="UniProtKB-SubCell"/>
</dbReference>
<feature type="domain" description="Amino acid transporter transmembrane" evidence="8">
    <location>
        <begin position="93"/>
        <end position="507"/>
    </location>
</feature>
<evidence type="ECO:0000256" key="3">
    <source>
        <dbReference type="ARBA" id="ARBA00022692"/>
    </source>
</evidence>
<reference evidence="9 10" key="1">
    <citation type="submission" date="2015-01" db="EMBL/GenBank/DDBJ databases">
        <title>Genome of allotetraploid Gossypium barbadense reveals genomic plasticity and fiber elongation in cotton evolution.</title>
        <authorList>
            <person name="Chen X."/>
            <person name="Liu X."/>
            <person name="Zhao B."/>
            <person name="Zheng H."/>
            <person name="Hu Y."/>
            <person name="Lu G."/>
            <person name="Yang C."/>
            <person name="Chen J."/>
            <person name="Shan C."/>
            <person name="Zhang L."/>
            <person name="Zhou Y."/>
            <person name="Wang L."/>
            <person name="Guo W."/>
            <person name="Bai Y."/>
            <person name="Ruan J."/>
            <person name="Shangguan X."/>
            <person name="Mao Y."/>
            <person name="Jiang J."/>
            <person name="Zhu Y."/>
            <person name="Lei J."/>
            <person name="Kang H."/>
            <person name="Chen S."/>
            <person name="He X."/>
            <person name="Wang R."/>
            <person name="Wang Y."/>
            <person name="Chen J."/>
            <person name="Wang L."/>
            <person name="Yu S."/>
            <person name="Wang B."/>
            <person name="Wei J."/>
            <person name="Song S."/>
            <person name="Lu X."/>
            <person name="Gao Z."/>
            <person name="Gu W."/>
            <person name="Deng X."/>
            <person name="Ma D."/>
            <person name="Wang S."/>
            <person name="Liang W."/>
            <person name="Fang L."/>
            <person name="Cai C."/>
            <person name="Zhu X."/>
            <person name="Zhou B."/>
            <person name="Zhang Y."/>
            <person name="Chen Z."/>
            <person name="Xu S."/>
            <person name="Zhu R."/>
            <person name="Wang S."/>
            <person name="Zhang T."/>
            <person name="Zhao G."/>
        </authorList>
    </citation>
    <scope>NUCLEOTIDE SEQUENCE [LARGE SCALE GENOMIC DNA]</scope>
    <source>
        <strain evidence="10">cv. Xinhai21</strain>
        <tissue evidence="9">Leaf</tissue>
    </source>
</reference>
<evidence type="ECO:0000313" key="10">
    <source>
        <dbReference type="Proteomes" id="UP000239757"/>
    </source>
</evidence>
<keyword evidence="2" id="KW-0813">Transport</keyword>
<accession>A0A2P5X0F5</accession>
<feature type="transmembrane region" description="Helical" evidence="7">
    <location>
        <begin position="172"/>
        <end position="194"/>
    </location>
</feature>
<dbReference type="Proteomes" id="UP000239757">
    <property type="component" value="Unassembled WGS sequence"/>
</dbReference>
<dbReference type="PANTHER" id="PTHR48017">
    <property type="entry name" value="OS05G0424000 PROTEIN-RELATED"/>
    <property type="match status" value="1"/>
</dbReference>
<dbReference type="AlphaFoldDB" id="A0A2P5X0F5"/>
<comment type="subcellular location">
    <subcellularLocation>
        <location evidence="1">Membrane</location>
    </subcellularLocation>
</comment>
<evidence type="ECO:0000256" key="2">
    <source>
        <dbReference type="ARBA" id="ARBA00022448"/>
    </source>
</evidence>
<feature type="transmembrane region" description="Helical" evidence="7">
    <location>
        <begin position="333"/>
        <end position="356"/>
    </location>
</feature>
<dbReference type="Pfam" id="PF01490">
    <property type="entry name" value="Aa_trans"/>
    <property type="match status" value="1"/>
</dbReference>
<feature type="transmembrane region" description="Helical" evidence="7">
    <location>
        <begin position="452"/>
        <end position="473"/>
    </location>
</feature>
<sequence>MTYAIIDYTFKSWPHPRCFEIGRSFWIMGEVVVPIEDNSKHVLPLYLPPRPVPFQIITIKDTSGAAAGVSPPPQGVVNLSDLESWLPLTESRNGSTFSSILHLLCSGIGFQVLFLPVAFASLGWAWGIICLSIAYMWQLYTTWLLVNLHEPVPGIRCSRFVRMSILAFGPKLGKLLAIFPVMYLSGGSCVMLIITAGSSMEQLFNIICEEGTMCRSMSLSGTQWFLIFTCIALIIAQLFPNLNSIARVSLTGAITSIGYCTMIWVLSISKGRPNNVSYGITVADRTGMTGFGNVLNAIGIIMLAFRGHNLILEIQGTLPSDSKHPSRKSMWRGVMVSYMIIAMCLFPLAIVGFWAYGNKIPEEGILTAFTKFHGQDTSKYVIGLIYIWLTISCITSYQIYAMPSFDNLEFIYASSKKRRCPGWVRAGIRLFFGGVTFFIAVAFPFLGKLAPLIGGMAAVPLTFVYPCFMWISIRKPRPKGAMWSLNLGVGSIGIILSLLLIVAAVWKLDDKGLNANFFRP</sequence>
<evidence type="ECO:0000259" key="8">
    <source>
        <dbReference type="Pfam" id="PF01490"/>
    </source>
</evidence>
<feature type="transmembrane region" description="Helical" evidence="7">
    <location>
        <begin position="100"/>
        <end position="119"/>
    </location>
</feature>
<organism evidence="9 10">
    <name type="scientific">Gossypium barbadense</name>
    <name type="common">Sea Island cotton</name>
    <name type="synonym">Hibiscus barbadensis</name>
    <dbReference type="NCBI Taxonomy" id="3634"/>
    <lineage>
        <taxon>Eukaryota</taxon>
        <taxon>Viridiplantae</taxon>
        <taxon>Streptophyta</taxon>
        <taxon>Embryophyta</taxon>
        <taxon>Tracheophyta</taxon>
        <taxon>Spermatophyta</taxon>
        <taxon>Magnoliopsida</taxon>
        <taxon>eudicotyledons</taxon>
        <taxon>Gunneridae</taxon>
        <taxon>Pentapetalae</taxon>
        <taxon>rosids</taxon>
        <taxon>malvids</taxon>
        <taxon>Malvales</taxon>
        <taxon>Malvaceae</taxon>
        <taxon>Malvoideae</taxon>
        <taxon>Gossypium</taxon>
    </lineage>
</organism>
<feature type="transmembrane region" description="Helical" evidence="7">
    <location>
        <begin position="125"/>
        <end position="146"/>
    </location>
</feature>
<feature type="transmembrane region" description="Helical" evidence="7">
    <location>
        <begin position="485"/>
        <end position="506"/>
    </location>
</feature>
<feature type="transmembrane region" description="Helical" evidence="7">
    <location>
        <begin position="246"/>
        <end position="266"/>
    </location>
</feature>
<feature type="transmembrane region" description="Helical" evidence="7">
    <location>
        <begin position="380"/>
        <end position="401"/>
    </location>
</feature>
<keyword evidence="4" id="KW-0029">Amino-acid transport</keyword>
<evidence type="ECO:0000256" key="4">
    <source>
        <dbReference type="ARBA" id="ARBA00022970"/>
    </source>
</evidence>